<evidence type="ECO:0008006" key="4">
    <source>
        <dbReference type="Google" id="ProtNLM"/>
    </source>
</evidence>
<evidence type="ECO:0000313" key="3">
    <source>
        <dbReference type="Proteomes" id="UP001286313"/>
    </source>
</evidence>
<name>A0AAE1K6K9_PETCI</name>
<dbReference type="Gene3D" id="3.40.50.10140">
    <property type="entry name" value="Toll/interleukin-1 receptor homology (TIR) domain"/>
    <property type="match status" value="1"/>
</dbReference>
<feature type="region of interest" description="Disordered" evidence="1">
    <location>
        <begin position="39"/>
        <end position="69"/>
    </location>
</feature>
<reference evidence="2" key="1">
    <citation type="submission" date="2023-10" db="EMBL/GenBank/DDBJ databases">
        <title>Genome assemblies of two species of porcelain crab, Petrolisthes cinctipes and Petrolisthes manimaculis (Anomura: Porcellanidae).</title>
        <authorList>
            <person name="Angst P."/>
        </authorList>
    </citation>
    <scope>NUCLEOTIDE SEQUENCE</scope>
    <source>
        <strain evidence="2">PB745_01</strain>
        <tissue evidence="2">Gill</tissue>
    </source>
</reference>
<dbReference type="SUPFAM" id="SSF52200">
    <property type="entry name" value="Toll/Interleukin receptor TIR domain"/>
    <property type="match status" value="1"/>
</dbReference>
<feature type="compositionally biased region" description="Basic and acidic residues" evidence="1">
    <location>
        <begin position="40"/>
        <end position="50"/>
    </location>
</feature>
<comment type="caution">
    <text evidence="2">The sequence shown here is derived from an EMBL/GenBank/DDBJ whole genome shotgun (WGS) entry which is preliminary data.</text>
</comment>
<dbReference type="InterPro" id="IPR035897">
    <property type="entry name" value="Toll_tir_struct_dom_sf"/>
</dbReference>
<dbReference type="AlphaFoldDB" id="A0AAE1K6K9"/>
<evidence type="ECO:0000313" key="2">
    <source>
        <dbReference type="EMBL" id="KAK3864293.1"/>
    </source>
</evidence>
<dbReference type="EMBL" id="JAWQEG010003827">
    <property type="protein sequence ID" value="KAK3864293.1"/>
    <property type="molecule type" value="Genomic_DNA"/>
</dbReference>
<dbReference type="Proteomes" id="UP001286313">
    <property type="component" value="Unassembled WGS sequence"/>
</dbReference>
<protein>
    <recommendedName>
        <fullName evidence="4">TIR domain-containing protein</fullName>
    </recommendedName>
</protein>
<accession>A0AAE1K6K9</accession>
<gene>
    <name evidence="2" type="ORF">Pcinc_030008</name>
</gene>
<organism evidence="2 3">
    <name type="scientific">Petrolisthes cinctipes</name>
    <name type="common">Flat porcelain crab</name>
    <dbReference type="NCBI Taxonomy" id="88211"/>
    <lineage>
        <taxon>Eukaryota</taxon>
        <taxon>Metazoa</taxon>
        <taxon>Ecdysozoa</taxon>
        <taxon>Arthropoda</taxon>
        <taxon>Crustacea</taxon>
        <taxon>Multicrustacea</taxon>
        <taxon>Malacostraca</taxon>
        <taxon>Eumalacostraca</taxon>
        <taxon>Eucarida</taxon>
        <taxon>Decapoda</taxon>
        <taxon>Pleocyemata</taxon>
        <taxon>Anomura</taxon>
        <taxon>Galatheoidea</taxon>
        <taxon>Porcellanidae</taxon>
        <taxon>Petrolisthes</taxon>
    </lineage>
</organism>
<keyword evidence="3" id="KW-1185">Reference proteome</keyword>
<evidence type="ECO:0000256" key="1">
    <source>
        <dbReference type="SAM" id="MobiDB-lite"/>
    </source>
</evidence>
<proteinExistence type="predicted"/>
<sequence length="275" mass="32017">MGKCNLKFPCLTPLLLRMAEIAAGSSGIHPNISKQAVLPRLKEEANKSKDINTMSNKKTQKESRPETTQQDLRLYRELLLGDLYEKIGLERTVELYTQKVKQNHFLLIYADEDRRLGETMRNQLETEARKMKHNVSVVGPWDVTPGDIISDVWERLSFSSQKIVVLVSRALFQNDLLTYCLYSMDVSHVTPVFLEALQYKDFPPQLAFLRCRNGKMVHDDLWDLTSFVRSLLKHYDFHNHLVREIKTLKSTLNFQRNLTRDRHNSAHTHSTETKF</sequence>